<dbReference type="Proteomes" id="UP001215598">
    <property type="component" value="Unassembled WGS sequence"/>
</dbReference>
<accession>A0AAD7H4Y5</accession>
<sequence length="291" mass="31772">MLPNFRTSSCYQQPEWTAIADISEQFRLKVNEPECLVRQNRNCRGTNSCRMMPAARAFTPQPIATTVVSHSQSYPMPSYSKLIGFVIVALAMGGVVHAQDILPIPLSFITYADNDGGGASTAQEDVVTGVCYNTGATAHSFKAVQPPLYAYFYRSGDCTHVVGDLDEYPSDITYDEVTNTGRDARSIIIFTNRLLPVPLRLSAYADDGGSGAVTYYNAVTGVCYKTSATVHSVKPEPAPLFYCSYRSGDCTHLAGDGLNQQFGLSYNKVINTDKDAHSLKFFNDVAACEFL</sequence>
<reference evidence="1" key="1">
    <citation type="submission" date="2023-03" db="EMBL/GenBank/DDBJ databases">
        <title>Massive genome expansion in bonnet fungi (Mycena s.s.) driven by repeated elements and novel gene families across ecological guilds.</title>
        <authorList>
            <consortium name="Lawrence Berkeley National Laboratory"/>
            <person name="Harder C.B."/>
            <person name="Miyauchi S."/>
            <person name="Viragh M."/>
            <person name="Kuo A."/>
            <person name="Thoen E."/>
            <person name="Andreopoulos B."/>
            <person name="Lu D."/>
            <person name="Skrede I."/>
            <person name="Drula E."/>
            <person name="Henrissat B."/>
            <person name="Morin E."/>
            <person name="Kohler A."/>
            <person name="Barry K."/>
            <person name="LaButti K."/>
            <person name="Morin E."/>
            <person name="Salamov A."/>
            <person name="Lipzen A."/>
            <person name="Mereny Z."/>
            <person name="Hegedus B."/>
            <person name="Baldrian P."/>
            <person name="Stursova M."/>
            <person name="Weitz H."/>
            <person name="Taylor A."/>
            <person name="Grigoriev I.V."/>
            <person name="Nagy L.G."/>
            <person name="Martin F."/>
            <person name="Kauserud H."/>
        </authorList>
    </citation>
    <scope>NUCLEOTIDE SEQUENCE</scope>
    <source>
        <strain evidence="1">CBHHK182m</strain>
    </source>
</reference>
<gene>
    <name evidence="1" type="ORF">B0H16DRAFT_1900536</name>
</gene>
<dbReference type="EMBL" id="JARKIB010000391">
    <property type="protein sequence ID" value="KAJ7711612.1"/>
    <property type="molecule type" value="Genomic_DNA"/>
</dbReference>
<name>A0AAD7H4Y5_9AGAR</name>
<keyword evidence="2" id="KW-1185">Reference proteome</keyword>
<dbReference type="AlphaFoldDB" id="A0AAD7H4Y5"/>
<protein>
    <submittedName>
        <fullName evidence="1">Uncharacterized protein</fullName>
    </submittedName>
</protein>
<evidence type="ECO:0000313" key="2">
    <source>
        <dbReference type="Proteomes" id="UP001215598"/>
    </source>
</evidence>
<proteinExistence type="predicted"/>
<evidence type="ECO:0000313" key="1">
    <source>
        <dbReference type="EMBL" id="KAJ7711612.1"/>
    </source>
</evidence>
<comment type="caution">
    <text evidence="1">The sequence shown here is derived from an EMBL/GenBank/DDBJ whole genome shotgun (WGS) entry which is preliminary data.</text>
</comment>
<organism evidence="1 2">
    <name type="scientific">Mycena metata</name>
    <dbReference type="NCBI Taxonomy" id="1033252"/>
    <lineage>
        <taxon>Eukaryota</taxon>
        <taxon>Fungi</taxon>
        <taxon>Dikarya</taxon>
        <taxon>Basidiomycota</taxon>
        <taxon>Agaricomycotina</taxon>
        <taxon>Agaricomycetes</taxon>
        <taxon>Agaricomycetidae</taxon>
        <taxon>Agaricales</taxon>
        <taxon>Marasmiineae</taxon>
        <taxon>Mycenaceae</taxon>
        <taxon>Mycena</taxon>
    </lineage>
</organism>